<dbReference type="AlphaFoldDB" id="A0A7I8XIP6"/>
<reference evidence="2" key="1">
    <citation type="submission" date="2020-09" db="EMBL/GenBank/DDBJ databases">
        <authorList>
            <person name="Kikuchi T."/>
        </authorList>
    </citation>
    <scope>NUCLEOTIDE SEQUENCE</scope>
    <source>
        <strain evidence="2">Ka4C1</strain>
    </source>
</reference>
<accession>A0A7I8XIP6</accession>
<evidence type="ECO:0000313" key="3">
    <source>
        <dbReference type="Proteomes" id="UP000659654"/>
    </source>
</evidence>
<dbReference type="EMBL" id="CAJFCV020000001">
    <property type="protein sequence ID" value="CAG9085689.1"/>
    <property type="molecule type" value="Genomic_DNA"/>
</dbReference>
<evidence type="ECO:0000256" key="1">
    <source>
        <dbReference type="SAM" id="MobiDB-lite"/>
    </source>
</evidence>
<dbReference type="EMBL" id="CAJFDI010000001">
    <property type="protein sequence ID" value="CAD5210080.1"/>
    <property type="molecule type" value="Genomic_DNA"/>
</dbReference>
<feature type="region of interest" description="Disordered" evidence="1">
    <location>
        <begin position="1"/>
        <end position="25"/>
    </location>
</feature>
<gene>
    <name evidence="2" type="ORF">BXYJ_LOCUS1756</name>
</gene>
<comment type="caution">
    <text evidence="2">The sequence shown here is derived from an EMBL/GenBank/DDBJ whole genome shotgun (WGS) entry which is preliminary data.</text>
</comment>
<proteinExistence type="predicted"/>
<name>A0A7I8XIP6_BURXY</name>
<dbReference type="Proteomes" id="UP000659654">
    <property type="component" value="Unassembled WGS sequence"/>
</dbReference>
<sequence>MGEWRGNKRMGEENNMGPRRQLLGADMRRRLSRPGLVQNRLRFLGRRLAKHRTHRPERIDHQRLSALFSADFHATAACRLFLRSVARGCVDVVAIYGDATTSRHPSPLLNGLLPQ</sequence>
<dbReference type="Proteomes" id="UP000582659">
    <property type="component" value="Unassembled WGS sequence"/>
</dbReference>
<protein>
    <submittedName>
        <fullName evidence="2">(pine wood nematode) hypothetical protein</fullName>
    </submittedName>
</protein>
<organism evidence="2 3">
    <name type="scientific">Bursaphelenchus xylophilus</name>
    <name type="common">Pinewood nematode worm</name>
    <name type="synonym">Aphelenchoides xylophilus</name>
    <dbReference type="NCBI Taxonomy" id="6326"/>
    <lineage>
        <taxon>Eukaryota</taxon>
        <taxon>Metazoa</taxon>
        <taxon>Ecdysozoa</taxon>
        <taxon>Nematoda</taxon>
        <taxon>Chromadorea</taxon>
        <taxon>Rhabditida</taxon>
        <taxon>Tylenchina</taxon>
        <taxon>Tylenchomorpha</taxon>
        <taxon>Aphelenchoidea</taxon>
        <taxon>Aphelenchoididae</taxon>
        <taxon>Bursaphelenchus</taxon>
    </lineage>
</organism>
<feature type="compositionally biased region" description="Basic and acidic residues" evidence="1">
    <location>
        <begin position="1"/>
        <end position="12"/>
    </location>
</feature>
<evidence type="ECO:0000313" key="2">
    <source>
        <dbReference type="EMBL" id="CAD5210080.1"/>
    </source>
</evidence>
<keyword evidence="3" id="KW-1185">Reference proteome</keyword>